<dbReference type="KEGG" id="cik:H0194_01110"/>
<keyword evidence="2" id="KW-1133">Transmembrane helix</keyword>
<gene>
    <name evidence="3" type="ORF">H0194_01110</name>
</gene>
<dbReference type="EMBL" id="CP059404">
    <property type="protein sequence ID" value="QNE89689.1"/>
    <property type="molecule type" value="Genomic_DNA"/>
</dbReference>
<proteinExistence type="predicted"/>
<evidence type="ECO:0000256" key="2">
    <source>
        <dbReference type="SAM" id="Phobius"/>
    </source>
</evidence>
<feature type="region of interest" description="Disordered" evidence="1">
    <location>
        <begin position="134"/>
        <end position="163"/>
    </location>
</feature>
<feature type="transmembrane region" description="Helical" evidence="2">
    <location>
        <begin position="65"/>
        <end position="86"/>
    </location>
</feature>
<keyword evidence="2" id="KW-0472">Membrane</keyword>
<evidence type="ECO:0000313" key="4">
    <source>
        <dbReference type="Proteomes" id="UP000515743"/>
    </source>
</evidence>
<name>A0A7G7CQ23_9CORY</name>
<dbReference type="InterPro" id="IPR021449">
    <property type="entry name" value="DUF3099"/>
</dbReference>
<accession>A0A7G7CQ23</accession>
<dbReference type="Pfam" id="PF11298">
    <property type="entry name" value="DUF3099"/>
    <property type="match status" value="1"/>
</dbReference>
<feature type="region of interest" description="Disordered" evidence="1">
    <location>
        <begin position="1"/>
        <end position="27"/>
    </location>
</feature>
<protein>
    <submittedName>
        <fullName evidence="3">DUF3099 domain-containing protein</fullName>
    </submittedName>
</protein>
<evidence type="ECO:0000313" key="3">
    <source>
        <dbReference type="EMBL" id="QNE89689.1"/>
    </source>
</evidence>
<feature type="transmembrane region" description="Helical" evidence="2">
    <location>
        <begin position="39"/>
        <end position="59"/>
    </location>
</feature>
<dbReference type="RefSeq" id="WP_185176063.1">
    <property type="nucleotide sequence ID" value="NZ_CP059404.1"/>
</dbReference>
<keyword evidence="4" id="KW-1185">Reference proteome</keyword>
<dbReference type="Proteomes" id="UP000515743">
    <property type="component" value="Chromosome"/>
</dbReference>
<organism evidence="3 4">
    <name type="scientific">Corynebacterium incognita</name>
    <dbReference type="NCBI Taxonomy" id="2754725"/>
    <lineage>
        <taxon>Bacteria</taxon>
        <taxon>Bacillati</taxon>
        <taxon>Actinomycetota</taxon>
        <taxon>Actinomycetes</taxon>
        <taxon>Mycobacteriales</taxon>
        <taxon>Corynebacteriaceae</taxon>
        <taxon>Corynebacterium</taxon>
    </lineage>
</organism>
<keyword evidence="2" id="KW-0812">Transmembrane</keyword>
<evidence type="ECO:0000256" key="1">
    <source>
        <dbReference type="SAM" id="MobiDB-lite"/>
    </source>
</evidence>
<dbReference type="AlphaFoldDB" id="A0A7G7CQ23"/>
<feature type="compositionally biased region" description="Basic residues" evidence="1">
    <location>
        <begin position="1"/>
        <end position="14"/>
    </location>
</feature>
<sequence>MGHNSRRSRRSTSRSHREEPVLITDARVSPRDDRHRREITYSILQFIRVPSLILAFYLYWWHDMWMLPALLVGVTVPLPWIAVVIANGQGQPKDKREKNVYKPAIARQIRQQAEAEALAASSASRTLDASAPDVVIEHDVSDDSPSSAADSGNEEENPHKDNQ</sequence>
<reference evidence="3 4" key="1">
    <citation type="submission" date="2020-07" db="EMBL/GenBank/DDBJ databases">
        <title>Complete genome and description of Corynebacterium incognita strain Marseille-Q3630 sp. nov.</title>
        <authorList>
            <person name="Boxberger M."/>
        </authorList>
    </citation>
    <scope>NUCLEOTIDE SEQUENCE [LARGE SCALE GENOMIC DNA]</scope>
    <source>
        <strain evidence="3 4">Marseille-Q3630</strain>
    </source>
</reference>